<dbReference type="Gene3D" id="1.10.287.1040">
    <property type="entry name" value="Exonuclease VII, small subunit"/>
    <property type="match status" value="1"/>
</dbReference>
<evidence type="ECO:0000256" key="1">
    <source>
        <dbReference type="ARBA" id="ARBA00022490"/>
    </source>
</evidence>
<evidence type="ECO:0000256" key="4">
    <source>
        <dbReference type="SAM" id="Coils"/>
    </source>
</evidence>
<dbReference type="SUPFAM" id="SSF116842">
    <property type="entry name" value="XseB-like"/>
    <property type="match status" value="1"/>
</dbReference>
<protein>
    <submittedName>
        <fullName evidence="5">Uncharacterized protein</fullName>
    </submittedName>
</protein>
<keyword evidence="4" id="KW-0175">Coiled coil</keyword>
<organism evidence="5">
    <name type="scientific">marine metagenome</name>
    <dbReference type="NCBI Taxonomy" id="408172"/>
    <lineage>
        <taxon>unclassified sequences</taxon>
        <taxon>metagenomes</taxon>
        <taxon>ecological metagenomes</taxon>
    </lineage>
</organism>
<gene>
    <name evidence="5" type="ORF">METZ01_LOCUS54515</name>
</gene>
<dbReference type="HAMAP" id="MF_00337">
    <property type="entry name" value="Exonuc_7_S"/>
    <property type="match status" value="1"/>
</dbReference>
<dbReference type="GO" id="GO:0008855">
    <property type="term" value="F:exodeoxyribonuclease VII activity"/>
    <property type="evidence" value="ECO:0007669"/>
    <property type="project" value="InterPro"/>
</dbReference>
<name>A0A381SEC6_9ZZZZ</name>
<dbReference type="NCBIfam" id="TIGR01280">
    <property type="entry name" value="xseB"/>
    <property type="match status" value="1"/>
</dbReference>
<dbReference type="InterPro" id="IPR003761">
    <property type="entry name" value="Exonuc_VII_S"/>
</dbReference>
<keyword evidence="2" id="KW-0540">Nuclease</keyword>
<dbReference type="GO" id="GO:0005829">
    <property type="term" value="C:cytosol"/>
    <property type="evidence" value="ECO:0007669"/>
    <property type="project" value="TreeGrafter"/>
</dbReference>
<dbReference type="NCBIfam" id="NF002140">
    <property type="entry name" value="PRK00977.1-4"/>
    <property type="match status" value="1"/>
</dbReference>
<reference evidence="5" key="1">
    <citation type="submission" date="2018-05" db="EMBL/GenBank/DDBJ databases">
        <authorList>
            <person name="Lanie J.A."/>
            <person name="Ng W.-L."/>
            <person name="Kazmierczak K.M."/>
            <person name="Andrzejewski T.M."/>
            <person name="Davidsen T.M."/>
            <person name="Wayne K.J."/>
            <person name="Tettelin H."/>
            <person name="Glass J.I."/>
            <person name="Rusch D."/>
            <person name="Podicherti R."/>
            <person name="Tsui H.-C.T."/>
            <person name="Winkler M.E."/>
        </authorList>
    </citation>
    <scope>NUCLEOTIDE SEQUENCE</scope>
</reference>
<feature type="coiled-coil region" evidence="4">
    <location>
        <begin position="7"/>
        <end position="72"/>
    </location>
</feature>
<evidence type="ECO:0000256" key="2">
    <source>
        <dbReference type="ARBA" id="ARBA00022722"/>
    </source>
</evidence>
<dbReference type="Pfam" id="PF02609">
    <property type="entry name" value="Exonuc_VII_S"/>
    <property type="match status" value="1"/>
</dbReference>
<accession>A0A381SEC6</accession>
<dbReference type="PANTHER" id="PTHR34137:SF1">
    <property type="entry name" value="EXODEOXYRIBONUCLEASE 7 SMALL SUBUNIT"/>
    <property type="match status" value="1"/>
</dbReference>
<evidence type="ECO:0000313" key="5">
    <source>
        <dbReference type="EMBL" id="SVA01661.1"/>
    </source>
</evidence>
<dbReference type="AlphaFoldDB" id="A0A381SEC6"/>
<dbReference type="GO" id="GO:0006308">
    <property type="term" value="P:DNA catabolic process"/>
    <property type="evidence" value="ECO:0007669"/>
    <property type="project" value="InterPro"/>
</dbReference>
<dbReference type="GO" id="GO:0009318">
    <property type="term" value="C:exodeoxyribonuclease VII complex"/>
    <property type="evidence" value="ECO:0007669"/>
    <property type="project" value="InterPro"/>
</dbReference>
<dbReference type="PIRSF" id="PIRSF006488">
    <property type="entry name" value="Exonuc_VII_S"/>
    <property type="match status" value="1"/>
</dbReference>
<evidence type="ECO:0000256" key="3">
    <source>
        <dbReference type="ARBA" id="ARBA00022801"/>
    </source>
</evidence>
<proteinExistence type="inferred from homology"/>
<keyword evidence="3" id="KW-0378">Hydrolase</keyword>
<dbReference type="EMBL" id="UINC01002927">
    <property type="protein sequence ID" value="SVA01661.1"/>
    <property type="molecule type" value="Genomic_DNA"/>
</dbReference>
<dbReference type="InterPro" id="IPR037004">
    <property type="entry name" value="Exonuc_VII_ssu_sf"/>
</dbReference>
<sequence>MAEKKAAVNFEKAIKDLEKIVEDLESGELSLEQSLKTFEKGIKLTRQCQGELEKAELKVKKLVEENGELKTKPLTND</sequence>
<keyword evidence="1" id="KW-0963">Cytoplasm</keyword>
<dbReference type="PANTHER" id="PTHR34137">
    <property type="entry name" value="EXODEOXYRIBONUCLEASE 7 SMALL SUBUNIT"/>
    <property type="match status" value="1"/>
</dbReference>